<dbReference type="KEGG" id="tput:QJT81_07750"/>
<organism evidence="1">
    <name type="scientific">Candidatus Thiothrix putei</name>
    <dbReference type="NCBI Taxonomy" id="3080811"/>
    <lineage>
        <taxon>Bacteria</taxon>
        <taxon>Pseudomonadati</taxon>
        <taxon>Pseudomonadota</taxon>
        <taxon>Gammaproteobacteria</taxon>
        <taxon>Thiotrichales</taxon>
        <taxon>Thiotrichaceae</taxon>
        <taxon>Thiothrix</taxon>
    </lineage>
</organism>
<accession>A0AA95KPJ4</accession>
<sequence>MLQDIIQEIVTRQELPYGTDIRFENNGRRVRSDKVCRWISFGKLQKEDATVGDLIDRLSKRISGIDFDNIYIYGPNEPSQFKSNKTLKKLREMEGIPTPQEEYARQIYEETKSDIKRKIEQGYDRDTVLDAYLTSLMANYSSREISDAVQNIEDNDW</sequence>
<dbReference type="AlphaFoldDB" id="A0AA95KPJ4"/>
<dbReference type="EMBL" id="CP124756">
    <property type="protein sequence ID" value="WGZ95865.1"/>
    <property type="molecule type" value="Genomic_DNA"/>
</dbReference>
<proteinExistence type="predicted"/>
<reference evidence="1" key="1">
    <citation type="journal article" date="2023" name="Int. J. Mol. Sci.">
        <title>Metagenomics Revealed a New Genus 'Candidatus Thiocaldithrix dubininis' gen. nov., sp. nov. and a New Species 'Candidatus Thiothrix putei' sp. nov. in the Family Thiotrichaceae, Some Members of Which Have Traits of Both Na+- and H+-Motive Energetics.</title>
        <authorList>
            <person name="Ravin N.V."/>
            <person name="Muntyan M.S."/>
            <person name="Smolyakov D.D."/>
            <person name="Rudenko T.S."/>
            <person name="Beletsky A.V."/>
            <person name="Mardanov A.V."/>
            <person name="Grabovich M.Y."/>
        </authorList>
    </citation>
    <scope>NUCLEOTIDE SEQUENCE</scope>
    <source>
        <strain evidence="1">GKL-02</strain>
    </source>
</reference>
<evidence type="ECO:0000313" key="1">
    <source>
        <dbReference type="EMBL" id="WGZ95865.1"/>
    </source>
</evidence>
<protein>
    <submittedName>
        <fullName evidence="1">Uncharacterized protein</fullName>
    </submittedName>
</protein>
<name>A0AA95KPJ4_9GAMM</name>
<reference evidence="1" key="2">
    <citation type="submission" date="2023-04" db="EMBL/GenBank/DDBJ databases">
        <authorList>
            <person name="Beletskiy A.V."/>
            <person name="Mardanov A.V."/>
            <person name="Ravin N.V."/>
        </authorList>
    </citation>
    <scope>NUCLEOTIDE SEQUENCE</scope>
    <source>
        <strain evidence="1">GKL-02</strain>
    </source>
</reference>
<gene>
    <name evidence="1" type="ORF">QJT81_07750</name>
</gene>
<dbReference type="Proteomes" id="UP001301326">
    <property type="component" value="Chromosome"/>
</dbReference>